<dbReference type="AlphaFoldDB" id="A0A1Y1CE99"/>
<gene>
    <name evidence="1" type="ORF">ALGA_0260</name>
</gene>
<dbReference type="KEGG" id="mbas:ALGA_0260"/>
<name>A0A1Y1CE99_9BACT</name>
<reference evidence="2" key="2">
    <citation type="journal article" date="2020" name="Antonie Van Leeuwenhoek">
        <title>Labilibaculum antarcticum sp. nov., a novel facultative anaerobic, psychrotorelant bacterium isolated from marine sediment of Antarctica.</title>
        <authorList>
            <person name="Watanabe M."/>
            <person name="Kojima H."/>
            <person name="Fukui M."/>
        </authorList>
    </citation>
    <scope>NUCLEOTIDE SEQUENCE [LARGE SCALE GENOMIC DNA]</scope>
    <source>
        <strain evidence="2">SPP2</strain>
    </source>
</reference>
<dbReference type="Proteomes" id="UP000218267">
    <property type="component" value="Chromosome"/>
</dbReference>
<reference evidence="1 2" key="1">
    <citation type="journal article" date="2018" name="Mar. Genomics">
        <title>Complete genome sequence of Marinifilaceae bacterium strain SPP2, isolated from the Antarctic marine sediment.</title>
        <authorList>
            <person name="Watanabe M."/>
            <person name="Kojima H."/>
            <person name="Fukui M."/>
        </authorList>
    </citation>
    <scope>NUCLEOTIDE SEQUENCE [LARGE SCALE GENOMIC DNA]</scope>
    <source>
        <strain evidence="1 2">SPP2</strain>
    </source>
</reference>
<proteinExistence type="predicted"/>
<dbReference type="EMBL" id="AP018042">
    <property type="protein sequence ID" value="BAX78655.1"/>
    <property type="molecule type" value="Genomic_DNA"/>
</dbReference>
<evidence type="ECO:0000313" key="1">
    <source>
        <dbReference type="EMBL" id="BAX78655.1"/>
    </source>
</evidence>
<keyword evidence="2" id="KW-1185">Reference proteome</keyword>
<protein>
    <submittedName>
        <fullName evidence="1">Uncharacterized protein</fullName>
    </submittedName>
</protein>
<evidence type="ECO:0000313" key="2">
    <source>
        <dbReference type="Proteomes" id="UP000218267"/>
    </source>
</evidence>
<accession>A0A1Y1CE99</accession>
<organism evidence="1 2">
    <name type="scientific">Labilibaculum antarcticum</name>
    <dbReference type="NCBI Taxonomy" id="1717717"/>
    <lineage>
        <taxon>Bacteria</taxon>
        <taxon>Pseudomonadati</taxon>
        <taxon>Bacteroidota</taxon>
        <taxon>Bacteroidia</taxon>
        <taxon>Marinilabiliales</taxon>
        <taxon>Marinifilaceae</taxon>
        <taxon>Labilibaculum</taxon>
    </lineage>
</organism>
<sequence>MTSVPLDFLDLRLSIIGLLDLSTLKPLNIPAQMRIAFYKYIPSCADPVSHHLITLDIGLLTSVPLDFLDLRLSTIGLLDLSTLKPLYFPAQMRIAFYKYIPSCADPVSHHLIPGWHSLRSFTLG</sequence>